<organism evidence="2">
    <name type="scientific">Opilio parietinus</name>
    <dbReference type="NCBI Taxonomy" id="121214"/>
    <lineage>
        <taxon>Eukaryota</taxon>
        <taxon>Metazoa</taxon>
        <taxon>Ecdysozoa</taxon>
        <taxon>Arthropoda</taxon>
        <taxon>Chelicerata</taxon>
        <taxon>Arachnida</taxon>
        <taxon>Opiliones</taxon>
        <taxon>Palpatores</taxon>
        <taxon>Phalangioidea</taxon>
        <taxon>Phalangiidae</taxon>
        <taxon>Opilio</taxon>
    </lineage>
</organism>
<protein>
    <submittedName>
        <fullName evidence="2">ATP synthase F0 subunit 8</fullName>
    </submittedName>
</protein>
<reference evidence="2" key="1">
    <citation type="journal article" date="2010" name="Mitochondrial DNA">
        <title>The mitochondrial genome of Opilio parietinus (Arachnida: Opiliones).</title>
        <authorList>
            <person name="Podsiadlowski L."/>
            <person name="Fahrein K."/>
        </authorList>
    </citation>
    <scope>NUCLEOTIDE SEQUENCE</scope>
</reference>
<evidence type="ECO:0000313" key="2">
    <source>
        <dbReference type="EMBL" id="ADI92910.1"/>
    </source>
</evidence>
<keyword evidence="1" id="KW-0472">Membrane</keyword>
<evidence type="ECO:0000256" key="1">
    <source>
        <dbReference type="SAM" id="Phobius"/>
    </source>
</evidence>
<dbReference type="CTD" id="4509"/>
<dbReference type="GeneID" id="9978567"/>
<dbReference type="RefSeq" id="YP_004021828.1">
    <property type="nucleotide sequence ID" value="NC_014700.1"/>
</dbReference>
<dbReference type="EMBL" id="HM367070">
    <property type="protein sequence ID" value="ADI92910.1"/>
    <property type="molecule type" value="Genomic_DNA"/>
</dbReference>
<sequence>MPQMFPLSWWLLALTPFLLIFINLMIIHFNKTPYNPNQKENLMMQMEMNTSMKWPW</sequence>
<dbReference type="AlphaFoldDB" id="E3UHG9"/>
<geneLocation type="mitochondrion" evidence="2"/>
<proteinExistence type="predicted"/>
<feature type="transmembrane region" description="Helical" evidence="1">
    <location>
        <begin position="6"/>
        <end position="29"/>
    </location>
</feature>
<keyword evidence="2" id="KW-0496">Mitochondrion</keyword>
<name>E3UHG9_9ARAC</name>
<keyword evidence="1" id="KW-1133">Transmembrane helix</keyword>
<keyword evidence="1" id="KW-0812">Transmembrane</keyword>
<accession>E3UHG9</accession>
<gene>
    <name evidence="2" type="primary">ATP8</name>
</gene>